<protein>
    <submittedName>
        <fullName evidence="3">HD domain-containing protein</fullName>
    </submittedName>
</protein>
<dbReference type="CDD" id="cd04492">
    <property type="entry name" value="YhaM_OBF_like"/>
    <property type="match status" value="1"/>
</dbReference>
<dbReference type="SUPFAM" id="SSF50249">
    <property type="entry name" value="Nucleic acid-binding proteins"/>
    <property type="match status" value="1"/>
</dbReference>
<accession>A0A9D1CPB1</accession>
<sequence>MANTIAQLRKDERFEGYLLVRAAEQRTASNGKLYLDMTLGDRTGTINAKMWDGTVAPPPQGSVVAVRGTGNEFMGRMQLRVERVKVAQPQEVPDMSLLVPCAPEPAQAMLREVRAAAEAIADTDLRAIVCALLDQAGERLLTFPAAKQMHHAERGGLLHHVTSMLRCARALSSVYPFLDGDLLTAGVIVHDLAKLSEMDADSLGVVSDYTTQGKLLGHIVRGVVDIEQAGARVGARTQAVLLLQHMVLSHHGIPEFGSPVPPKFPEAEVLNVIDTLDARLFEIQEALARTSPGGFSEKVWGMENRQFYRIPRAQEGEEG</sequence>
<dbReference type="EMBL" id="DVFJ01000001">
    <property type="protein sequence ID" value="HIQ70656.1"/>
    <property type="molecule type" value="Genomic_DNA"/>
</dbReference>
<dbReference type="Gene3D" id="2.40.50.140">
    <property type="entry name" value="Nucleic acid-binding proteins"/>
    <property type="match status" value="1"/>
</dbReference>
<keyword evidence="1" id="KW-0378">Hydrolase</keyword>
<dbReference type="Proteomes" id="UP000886887">
    <property type="component" value="Unassembled WGS sequence"/>
</dbReference>
<dbReference type="GO" id="GO:0016787">
    <property type="term" value="F:hydrolase activity"/>
    <property type="evidence" value="ECO:0007669"/>
    <property type="project" value="UniProtKB-KW"/>
</dbReference>
<proteinExistence type="predicted"/>
<evidence type="ECO:0000256" key="1">
    <source>
        <dbReference type="ARBA" id="ARBA00022801"/>
    </source>
</evidence>
<feature type="domain" description="HD" evidence="2">
    <location>
        <begin position="158"/>
        <end position="278"/>
    </location>
</feature>
<evidence type="ECO:0000313" key="3">
    <source>
        <dbReference type="EMBL" id="HIQ70656.1"/>
    </source>
</evidence>
<comment type="caution">
    <text evidence="3">The sequence shown here is derived from an EMBL/GenBank/DDBJ whole genome shotgun (WGS) entry which is preliminary data.</text>
</comment>
<reference evidence="3" key="2">
    <citation type="journal article" date="2021" name="PeerJ">
        <title>Extensive microbial diversity within the chicken gut microbiome revealed by metagenomics and culture.</title>
        <authorList>
            <person name="Gilroy R."/>
            <person name="Ravi A."/>
            <person name="Getino M."/>
            <person name="Pursley I."/>
            <person name="Horton D.L."/>
            <person name="Alikhan N.F."/>
            <person name="Baker D."/>
            <person name="Gharbi K."/>
            <person name="Hall N."/>
            <person name="Watson M."/>
            <person name="Adriaenssens E.M."/>
            <person name="Foster-Nyarko E."/>
            <person name="Jarju S."/>
            <person name="Secka A."/>
            <person name="Antonio M."/>
            <person name="Oren A."/>
            <person name="Chaudhuri R.R."/>
            <person name="La Ragione R."/>
            <person name="Hildebrand F."/>
            <person name="Pallen M.J."/>
        </authorList>
    </citation>
    <scope>NUCLEOTIDE SEQUENCE</scope>
    <source>
        <strain evidence="3">ChiSxjej2B14-6234</strain>
    </source>
</reference>
<name>A0A9D1CPB1_9FIRM</name>
<gene>
    <name evidence="3" type="ORF">IAB73_00340</name>
</gene>
<evidence type="ECO:0000259" key="2">
    <source>
        <dbReference type="Pfam" id="PF01966"/>
    </source>
</evidence>
<dbReference type="Gene3D" id="1.10.3210.10">
    <property type="entry name" value="Hypothetical protein af1432"/>
    <property type="match status" value="1"/>
</dbReference>
<dbReference type="InterPro" id="IPR050798">
    <property type="entry name" value="YhaM_exoribonuc/phosphodiest"/>
</dbReference>
<reference evidence="3" key="1">
    <citation type="submission" date="2020-10" db="EMBL/GenBank/DDBJ databases">
        <authorList>
            <person name="Gilroy R."/>
        </authorList>
    </citation>
    <scope>NUCLEOTIDE SEQUENCE</scope>
    <source>
        <strain evidence="3">ChiSxjej2B14-6234</strain>
    </source>
</reference>
<evidence type="ECO:0000313" key="4">
    <source>
        <dbReference type="Proteomes" id="UP000886887"/>
    </source>
</evidence>
<dbReference type="AlphaFoldDB" id="A0A9D1CPB1"/>
<dbReference type="InterPro" id="IPR006674">
    <property type="entry name" value="HD_domain"/>
</dbReference>
<dbReference type="SUPFAM" id="SSF109604">
    <property type="entry name" value="HD-domain/PDEase-like"/>
    <property type="match status" value="1"/>
</dbReference>
<organism evidence="3 4">
    <name type="scientific">Candidatus Onthenecus intestinigallinarum</name>
    <dbReference type="NCBI Taxonomy" id="2840875"/>
    <lineage>
        <taxon>Bacteria</taxon>
        <taxon>Bacillati</taxon>
        <taxon>Bacillota</taxon>
        <taxon>Clostridia</taxon>
        <taxon>Eubacteriales</taxon>
        <taxon>Candidatus Onthenecus</taxon>
    </lineage>
</organism>
<dbReference type="PANTHER" id="PTHR37294">
    <property type="entry name" value="3'-5' EXORIBONUCLEASE YHAM"/>
    <property type="match status" value="1"/>
</dbReference>
<dbReference type="Pfam" id="PF01966">
    <property type="entry name" value="HD"/>
    <property type="match status" value="1"/>
</dbReference>
<dbReference type="GO" id="GO:0031125">
    <property type="term" value="P:rRNA 3'-end processing"/>
    <property type="evidence" value="ECO:0007669"/>
    <property type="project" value="TreeGrafter"/>
</dbReference>
<dbReference type="InterPro" id="IPR012340">
    <property type="entry name" value="NA-bd_OB-fold"/>
</dbReference>
<dbReference type="PANTHER" id="PTHR37294:SF1">
    <property type="entry name" value="3'-5' EXORIBONUCLEASE YHAM"/>
    <property type="match status" value="1"/>
</dbReference>